<protein>
    <recommendedName>
        <fullName evidence="2">PAS domain-containing protein</fullName>
    </recommendedName>
</protein>
<name>A0A212JXK1_9DELT</name>
<dbReference type="InterPro" id="IPR035965">
    <property type="entry name" value="PAS-like_dom_sf"/>
</dbReference>
<accession>A0A212JXK1</accession>
<dbReference type="EMBL" id="FLUQ01000002">
    <property type="protein sequence ID" value="SBW04206.1"/>
    <property type="molecule type" value="Genomic_DNA"/>
</dbReference>
<dbReference type="AlphaFoldDB" id="A0A212JXK1"/>
<organism evidence="1">
    <name type="scientific">uncultured delta proteobacterium</name>
    <dbReference type="NCBI Taxonomy" id="34034"/>
    <lineage>
        <taxon>Bacteria</taxon>
        <taxon>Deltaproteobacteria</taxon>
        <taxon>environmental samples</taxon>
    </lineage>
</organism>
<sequence length="121" mass="14467">MHTQEMLESILNSFAYPIVFVDKDYIIRFMNRYAKYHYHQERGYGELLGKSVFDCHDYPASNEMIKKAFEKMQKDGKDYFVGVNVRNQRVYMQGVRDAKGELTGFIERFEINVQSPYEKKR</sequence>
<dbReference type="Gene3D" id="3.30.450.20">
    <property type="entry name" value="PAS domain"/>
    <property type="match status" value="1"/>
</dbReference>
<dbReference type="SUPFAM" id="SSF55785">
    <property type="entry name" value="PYP-like sensor domain (PAS domain)"/>
    <property type="match status" value="1"/>
</dbReference>
<proteinExistence type="predicted"/>
<gene>
    <name evidence="1" type="ORF">KL86DPRO_20276</name>
</gene>
<reference evidence="1" key="1">
    <citation type="submission" date="2016-04" db="EMBL/GenBank/DDBJ databases">
        <authorList>
            <person name="Evans L.H."/>
            <person name="Alamgir A."/>
            <person name="Owens N."/>
            <person name="Weber N.D."/>
            <person name="Virtaneva K."/>
            <person name="Barbian K."/>
            <person name="Babar A."/>
            <person name="Rosenke K."/>
        </authorList>
    </citation>
    <scope>NUCLEOTIDE SEQUENCE</scope>
    <source>
        <strain evidence="1">86</strain>
    </source>
</reference>
<dbReference type="Pfam" id="PF13596">
    <property type="entry name" value="PAS_10"/>
    <property type="match status" value="1"/>
</dbReference>
<evidence type="ECO:0008006" key="2">
    <source>
        <dbReference type="Google" id="ProtNLM"/>
    </source>
</evidence>
<evidence type="ECO:0000313" key="1">
    <source>
        <dbReference type="EMBL" id="SBW04206.1"/>
    </source>
</evidence>